<proteinExistence type="predicted"/>
<dbReference type="Proteomes" id="UP001162741">
    <property type="component" value="Chromosome"/>
</dbReference>
<reference evidence="1" key="1">
    <citation type="submission" date="2022-10" db="EMBL/GenBank/DDBJ databases">
        <title>Chitinophaga sp. nov., isolated from soil.</title>
        <authorList>
            <person name="Jeon C.O."/>
        </authorList>
    </citation>
    <scope>NUCLEOTIDE SEQUENCE</scope>
    <source>
        <strain evidence="1">R8</strain>
    </source>
</reference>
<gene>
    <name evidence="1" type="ORF">MKQ68_20600</name>
</gene>
<organism evidence="1 2">
    <name type="scientific">Chitinophaga horti</name>
    <dbReference type="NCBI Taxonomy" id="2920382"/>
    <lineage>
        <taxon>Bacteria</taxon>
        <taxon>Pseudomonadati</taxon>
        <taxon>Bacteroidota</taxon>
        <taxon>Chitinophagia</taxon>
        <taxon>Chitinophagales</taxon>
        <taxon>Chitinophagaceae</taxon>
        <taxon>Chitinophaga</taxon>
    </lineage>
</organism>
<dbReference type="RefSeq" id="WP_264280740.1">
    <property type="nucleotide sequence ID" value="NZ_CP107006.1"/>
</dbReference>
<name>A0ABY6IYM4_9BACT</name>
<evidence type="ECO:0000313" key="1">
    <source>
        <dbReference type="EMBL" id="UYQ92487.1"/>
    </source>
</evidence>
<accession>A0ABY6IYM4</accession>
<sequence>MAVSTNLLLMALSGSIGDLMTIKNYGNKVVMCKKVKKREKKATPKQEANQLNFKEASGVVKLRYADLEQREAARLRLKLPYGISLFRAMLSEYYKEMENGGE</sequence>
<protein>
    <submittedName>
        <fullName evidence="1">Uncharacterized protein</fullName>
    </submittedName>
</protein>
<dbReference type="EMBL" id="CP107006">
    <property type="protein sequence ID" value="UYQ92487.1"/>
    <property type="molecule type" value="Genomic_DNA"/>
</dbReference>
<evidence type="ECO:0000313" key="2">
    <source>
        <dbReference type="Proteomes" id="UP001162741"/>
    </source>
</evidence>
<keyword evidence="2" id="KW-1185">Reference proteome</keyword>